<dbReference type="InterPro" id="IPR050810">
    <property type="entry name" value="Bact_Secretion_Sys_Channel"/>
</dbReference>
<dbReference type="Pfam" id="PF03958">
    <property type="entry name" value="Secretin_N"/>
    <property type="match status" value="2"/>
</dbReference>
<name>A0A5C5YDM7_9BACT</name>
<keyword evidence="8" id="KW-1185">Reference proteome</keyword>
<dbReference type="GO" id="GO:0015627">
    <property type="term" value="C:type II protein secretion system complex"/>
    <property type="evidence" value="ECO:0007669"/>
    <property type="project" value="TreeGrafter"/>
</dbReference>
<evidence type="ECO:0000256" key="5">
    <source>
        <dbReference type="SAM" id="SignalP"/>
    </source>
</evidence>
<dbReference type="AlphaFoldDB" id="A0A5C5YDM7"/>
<feature type="compositionally biased region" description="Gly residues" evidence="4">
    <location>
        <begin position="780"/>
        <end position="791"/>
    </location>
</feature>
<evidence type="ECO:0000256" key="2">
    <source>
        <dbReference type="ARBA" id="ARBA00022729"/>
    </source>
</evidence>
<evidence type="ECO:0000313" key="7">
    <source>
        <dbReference type="EMBL" id="TWT73204.1"/>
    </source>
</evidence>
<comment type="subcellular location">
    <subcellularLocation>
        <location evidence="1">Membrane</location>
    </subcellularLocation>
</comment>
<dbReference type="Gene3D" id="3.30.1370.120">
    <property type="match status" value="3"/>
</dbReference>
<dbReference type="GO" id="GO:0016020">
    <property type="term" value="C:membrane"/>
    <property type="evidence" value="ECO:0007669"/>
    <property type="project" value="UniProtKB-SubCell"/>
</dbReference>
<feature type="region of interest" description="Disordered" evidence="4">
    <location>
        <begin position="517"/>
        <end position="554"/>
    </location>
</feature>
<gene>
    <name evidence="7" type="ORF">CA85_16710</name>
</gene>
<protein>
    <submittedName>
        <fullName evidence="7">Bacterial type II/III secretion system short domain protein</fullName>
    </submittedName>
</protein>
<evidence type="ECO:0000256" key="1">
    <source>
        <dbReference type="ARBA" id="ARBA00004370"/>
    </source>
</evidence>
<dbReference type="InterPro" id="IPR005644">
    <property type="entry name" value="NolW-like"/>
</dbReference>
<comment type="caution">
    <text evidence="7">The sequence shown here is derived from an EMBL/GenBank/DDBJ whole genome shotgun (WGS) entry which is preliminary data.</text>
</comment>
<feature type="compositionally biased region" description="Low complexity" evidence="4">
    <location>
        <begin position="71"/>
        <end position="90"/>
    </location>
</feature>
<evidence type="ECO:0000259" key="6">
    <source>
        <dbReference type="Pfam" id="PF03958"/>
    </source>
</evidence>
<keyword evidence="2 5" id="KW-0732">Signal</keyword>
<dbReference type="EMBL" id="SJPK01000003">
    <property type="protein sequence ID" value="TWT73204.1"/>
    <property type="molecule type" value="Genomic_DNA"/>
</dbReference>
<accession>A0A5C5YDM7</accession>
<feature type="region of interest" description="Disordered" evidence="4">
    <location>
        <begin position="887"/>
        <end position="965"/>
    </location>
</feature>
<evidence type="ECO:0000313" key="8">
    <source>
        <dbReference type="Proteomes" id="UP000318053"/>
    </source>
</evidence>
<feature type="region of interest" description="Disordered" evidence="4">
    <location>
        <begin position="779"/>
        <end position="813"/>
    </location>
</feature>
<organism evidence="7 8">
    <name type="scientific">Allorhodopirellula solitaria</name>
    <dbReference type="NCBI Taxonomy" id="2527987"/>
    <lineage>
        <taxon>Bacteria</taxon>
        <taxon>Pseudomonadati</taxon>
        <taxon>Planctomycetota</taxon>
        <taxon>Planctomycetia</taxon>
        <taxon>Pirellulales</taxon>
        <taxon>Pirellulaceae</taxon>
        <taxon>Allorhodopirellula</taxon>
    </lineage>
</organism>
<feature type="compositionally biased region" description="Low complexity" evidence="4">
    <location>
        <begin position="36"/>
        <end position="64"/>
    </location>
</feature>
<feature type="compositionally biased region" description="Gly residues" evidence="4">
    <location>
        <begin position="928"/>
        <end position="965"/>
    </location>
</feature>
<reference evidence="7 8" key="1">
    <citation type="submission" date="2019-02" db="EMBL/GenBank/DDBJ databases">
        <title>Deep-cultivation of Planctomycetes and their phenomic and genomic characterization uncovers novel biology.</title>
        <authorList>
            <person name="Wiegand S."/>
            <person name="Jogler M."/>
            <person name="Boedeker C."/>
            <person name="Pinto D."/>
            <person name="Vollmers J."/>
            <person name="Rivas-Marin E."/>
            <person name="Kohn T."/>
            <person name="Peeters S.H."/>
            <person name="Heuer A."/>
            <person name="Rast P."/>
            <person name="Oberbeckmann S."/>
            <person name="Bunk B."/>
            <person name="Jeske O."/>
            <person name="Meyerdierks A."/>
            <person name="Storesund J.E."/>
            <person name="Kallscheuer N."/>
            <person name="Luecker S."/>
            <person name="Lage O.M."/>
            <person name="Pohl T."/>
            <person name="Merkel B.J."/>
            <person name="Hornburger P."/>
            <person name="Mueller R.-W."/>
            <person name="Bruemmer F."/>
            <person name="Labrenz M."/>
            <person name="Spormann A.M."/>
            <person name="Op Den Camp H."/>
            <person name="Overmann J."/>
            <person name="Amann R."/>
            <person name="Jetten M.S.M."/>
            <person name="Mascher T."/>
            <person name="Medema M.H."/>
            <person name="Devos D.P."/>
            <person name="Kaster A.-K."/>
            <person name="Ovreas L."/>
            <person name="Rohde M."/>
            <person name="Galperin M.Y."/>
            <person name="Jogler C."/>
        </authorList>
    </citation>
    <scope>NUCLEOTIDE SEQUENCE [LARGE SCALE GENOMIC DNA]</scope>
    <source>
        <strain evidence="7 8">CA85</strain>
    </source>
</reference>
<feature type="domain" description="NolW-like" evidence="6">
    <location>
        <begin position="754"/>
        <end position="854"/>
    </location>
</feature>
<dbReference type="InterPro" id="IPR038591">
    <property type="entry name" value="NolW-like_sf"/>
</dbReference>
<keyword evidence="3" id="KW-0472">Membrane</keyword>
<feature type="compositionally biased region" description="Basic and acidic residues" evidence="4">
    <location>
        <begin position="916"/>
        <end position="925"/>
    </location>
</feature>
<dbReference type="Proteomes" id="UP000318053">
    <property type="component" value="Unassembled WGS sequence"/>
</dbReference>
<dbReference type="PANTHER" id="PTHR30332">
    <property type="entry name" value="PROBABLE GENERAL SECRETION PATHWAY PROTEIN D"/>
    <property type="match status" value="1"/>
</dbReference>
<feature type="domain" description="NolW-like" evidence="6">
    <location>
        <begin position="636"/>
        <end position="740"/>
    </location>
</feature>
<feature type="region of interest" description="Disordered" evidence="4">
    <location>
        <begin position="31"/>
        <end position="90"/>
    </location>
</feature>
<feature type="signal peptide" evidence="5">
    <location>
        <begin position="1"/>
        <end position="34"/>
    </location>
</feature>
<proteinExistence type="predicted"/>
<dbReference type="GO" id="GO:0009306">
    <property type="term" value="P:protein secretion"/>
    <property type="evidence" value="ECO:0007669"/>
    <property type="project" value="TreeGrafter"/>
</dbReference>
<feature type="compositionally biased region" description="Low complexity" evidence="4">
    <location>
        <begin position="887"/>
        <end position="913"/>
    </location>
</feature>
<evidence type="ECO:0000256" key="3">
    <source>
        <dbReference type="ARBA" id="ARBA00023136"/>
    </source>
</evidence>
<evidence type="ECO:0000256" key="4">
    <source>
        <dbReference type="SAM" id="MobiDB-lite"/>
    </source>
</evidence>
<dbReference type="PANTHER" id="PTHR30332:SF24">
    <property type="entry name" value="SECRETIN GSPD-RELATED"/>
    <property type="match status" value="1"/>
</dbReference>
<sequence length="965" mass="100355" precursor="true">MLFTPSSRNRCAQLIFTGIFLAIMAFGSHMSASAQPPNSDTPAAASPDADAESAAAEPAEAGPDAADEPASEPVSEPAAEPAPEAAPAQTPAGDALRFNFAGAPWSDVLQWFAEQADLSLQMDTMPAGTVNFSDPNKLYSVPEGLDLINRLLLDRGWAVVRRGRMLLLVDLEADNAEKLISEMAELVTPESFDKRGNSDIVRCVFPLGAITPEEAREELSQVIGPWGRINVLAGARQVIVTETVGKLRVIDEVLQAATKAQSSVVEINLEHRSADEVLEIARPLLGLEAGTNANDEIRVSVSIYGDRIFATGSQSKLELLNSVVEKADRAMPNAGEASDEAVAAPELRTHSVAAANLQTVYDVLQTMIAGTPEARLAMDANRGAIIAFGRPEMQDKIRSTIAELEGNGRDFTIIDLKRLEPAQALLTINKFFGVTEAGTGNGPIVDGDPATGRLWIRGTTDQVESVKRLIAELEDDPMSGGFGENVRILPLTGTAANDTLKQIESLWPLTGRNNKIRVITPSASQDRTDSAAPVDRSNQRDGSGSDGRSDLLDTNTAAGGAFQTLVWQNASSSGPESSGASSPSVENDYAGDDIIIQMTPAGLVIASRDQRALDMFEQLLTSMGTESAETSALPTIFWLRYLKADIAAELVAGVLGGADASGSAGSLTESVMGGMGGGMLGGLLGMGGGGGGNESETRTILTSRGSVNIVPDNRLNALIVQAPPSDLDFIRTVLQEIDREESPETIQTIARPSLIPVVYQDAAEVAKIVTAVFAEKIGDDSGGGGEGGRGGQPSPQDIIKAIRGGGGGGQAKPKSEATKIIVAVDARSNSLVVTAIPQDLDAVRQLVEALDQQGLESEDEVEVVAMGGSVRPEIMLQALQSVTGKATTTTSSTSSSGTSASNASGSSAASSSSQEDIQRRIEYFRSRFGGGGGGGERGGRGGGGERGGGGGERGGGGGGRGGRGR</sequence>
<feature type="chain" id="PRO_5022735165" evidence="5">
    <location>
        <begin position="35"/>
        <end position="965"/>
    </location>
</feature>